<evidence type="ECO:0000313" key="2">
    <source>
        <dbReference type="EMBL" id="EEA91374.1"/>
    </source>
</evidence>
<dbReference type="HOGENOM" id="CLU_1568060_0_0_11"/>
<dbReference type="STRING" id="445975.COLSTE_00416"/>
<evidence type="ECO:0000313" key="3">
    <source>
        <dbReference type="Proteomes" id="UP000003560"/>
    </source>
</evidence>
<feature type="region of interest" description="Disordered" evidence="1">
    <location>
        <begin position="49"/>
        <end position="117"/>
    </location>
</feature>
<reference evidence="2 3" key="1">
    <citation type="submission" date="2008-10" db="EMBL/GenBank/DDBJ databases">
        <title>Draft genome sequence of Collinsella stercoris (DSM 13279).</title>
        <authorList>
            <person name="Sudarsanam P."/>
            <person name="Ley R."/>
            <person name="Guruge J."/>
            <person name="Turnbaugh P.J."/>
            <person name="Mahowald M."/>
            <person name="Liep D."/>
            <person name="Gordon J."/>
        </authorList>
    </citation>
    <scope>NUCLEOTIDE SEQUENCE [LARGE SCALE GENOMIC DNA]</scope>
    <source>
        <strain evidence="2 3">DSM 13279</strain>
    </source>
</reference>
<protein>
    <submittedName>
        <fullName evidence="2">Uncharacterized protein</fullName>
    </submittedName>
</protein>
<feature type="compositionally biased region" description="Basic and acidic residues" evidence="1">
    <location>
        <begin position="74"/>
        <end position="93"/>
    </location>
</feature>
<dbReference type="AlphaFoldDB" id="B6G8M5"/>
<proteinExistence type="predicted"/>
<accession>B6G8M5</accession>
<name>B6G8M5_9ACTN</name>
<gene>
    <name evidence="2" type="ORF">COLSTE_00416</name>
</gene>
<dbReference type="Proteomes" id="UP000003560">
    <property type="component" value="Unassembled WGS sequence"/>
</dbReference>
<keyword evidence="3" id="KW-1185">Reference proteome</keyword>
<comment type="caution">
    <text evidence="2">The sequence shown here is derived from an EMBL/GenBank/DDBJ whole genome shotgun (WGS) entry which is preliminary data.</text>
</comment>
<organism evidence="2 3">
    <name type="scientific">Collinsella stercoris DSM 13279</name>
    <dbReference type="NCBI Taxonomy" id="445975"/>
    <lineage>
        <taxon>Bacteria</taxon>
        <taxon>Bacillati</taxon>
        <taxon>Actinomycetota</taxon>
        <taxon>Coriobacteriia</taxon>
        <taxon>Coriobacteriales</taxon>
        <taxon>Coriobacteriaceae</taxon>
        <taxon>Collinsella</taxon>
    </lineage>
</organism>
<reference evidence="2 3" key="2">
    <citation type="submission" date="2008-10" db="EMBL/GenBank/DDBJ databases">
        <authorList>
            <person name="Fulton L."/>
            <person name="Clifton S."/>
            <person name="Fulton B."/>
            <person name="Xu J."/>
            <person name="Minx P."/>
            <person name="Pepin K.H."/>
            <person name="Johnson M."/>
            <person name="Thiruvilangam P."/>
            <person name="Bhonagiri V."/>
            <person name="Nash W.E."/>
            <person name="Mardis E.R."/>
            <person name="Wilson R.K."/>
        </authorList>
    </citation>
    <scope>NUCLEOTIDE SEQUENCE [LARGE SCALE GENOMIC DNA]</scope>
    <source>
        <strain evidence="2 3">DSM 13279</strain>
    </source>
</reference>
<dbReference type="EMBL" id="ABXJ01000024">
    <property type="protein sequence ID" value="EEA91374.1"/>
    <property type="molecule type" value="Genomic_DNA"/>
</dbReference>
<evidence type="ECO:0000256" key="1">
    <source>
        <dbReference type="SAM" id="MobiDB-lite"/>
    </source>
</evidence>
<sequence length="170" mass="18752">MLGRLRVVGVPMLKAERISCSGPKLSDAQTRNFEAIKHSSAAHAHGPLCASAGRERGRRPWLSAARGTDPRSGAVERKREDTDDGHAPGRPRETCMPPATRMAGPTRAPRHPCPWRGPTPDEPALAWLVRTARRQVNSMTKQLLRIQVAISTRSCGIRLTYYPRTPSFVN</sequence>